<evidence type="ECO:0000256" key="9">
    <source>
        <dbReference type="ARBA" id="ARBA00023324"/>
    </source>
</evidence>
<dbReference type="GO" id="GO:0046872">
    <property type="term" value="F:metal ion binding"/>
    <property type="evidence" value="ECO:0007669"/>
    <property type="project" value="UniProtKB-KW"/>
</dbReference>
<comment type="cofactor">
    <cofactor evidence="1 12">
        <name>heme</name>
        <dbReference type="ChEBI" id="CHEBI:30413"/>
    </cofactor>
</comment>
<dbReference type="InterPro" id="IPR020835">
    <property type="entry name" value="Catalase_sf"/>
</dbReference>
<dbReference type="InterPro" id="IPR010582">
    <property type="entry name" value="Catalase_immune_responsive"/>
</dbReference>
<evidence type="ECO:0000256" key="7">
    <source>
        <dbReference type="ARBA" id="ARBA00023002"/>
    </source>
</evidence>
<dbReference type="EC" id="1.11.1.6" evidence="3 13"/>
<dbReference type="PROSITE" id="PS00437">
    <property type="entry name" value="CATALASE_1"/>
    <property type="match status" value="1"/>
</dbReference>
<evidence type="ECO:0000256" key="12">
    <source>
        <dbReference type="PIRSR" id="PIRSR038928-2"/>
    </source>
</evidence>
<dbReference type="GO" id="GO:0020037">
    <property type="term" value="F:heme binding"/>
    <property type="evidence" value="ECO:0007669"/>
    <property type="project" value="InterPro"/>
</dbReference>
<dbReference type="Proteomes" id="UP000298058">
    <property type="component" value="Unassembled WGS sequence"/>
</dbReference>
<keyword evidence="8 12" id="KW-0408">Iron</keyword>
<dbReference type="PANTHER" id="PTHR11465:SF9">
    <property type="entry name" value="CATALASE"/>
    <property type="match status" value="1"/>
</dbReference>
<dbReference type="GO" id="GO:0005737">
    <property type="term" value="C:cytoplasm"/>
    <property type="evidence" value="ECO:0007669"/>
    <property type="project" value="TreeGrafter"/>
</dbReference>
<comment type="caution">
    <text evidence="16">The sequence shown here is derived from an EMBL/GenBank/DDBJ whole genome shotgun (WGS) entry which is preliminary data.</text>
</comment>
<dbReference type="RefSeq" id="WP_135759711.1">
    <property type="nucleotide sequence ID" value="NZ_RQHW01000018.1"/>
</dbReference>
<evidence type="ECO:0000256" key="10">
    <source>
        <dbReference type="ARBA" id="ARBA00049254"/>
    </source>
</evidence>
<evidence type="ECO:0000259" key="15">
    <source>
        <dbReference type="SMART" id="SM01060"/>
    </source>
</evidence>
<feature type="region of interest" description="Disordered" evidence="14">
    <location>
        <begin position="1"/>
        <end position="26"/>
    </location>
</feature>
<reference evidence="16" key="1">
    <citation type="journal article" date="2019" name="PLoS Negl. Trop. Dis.">
        <title>Revisiting the worldwide diversity of Leptospira species in the environment.</title>
        <authorList>
            <person name="Vincent A.T."/>
            <person name="Schiettekatte O."/>
            <person name="Bourhy P."/>
            <person name="Veyrier F.J."/>
            <person name="Picardeau M."/>
        </authorList>
    </citation>
    <scope>NUCLEOTIDE SEQUENCE [LARGE SCALE GENOMIC DNA]</scope>
    <source>
        <strain evidence="16">201300427</strain>
    </source>
</reference>
<feature type="binding site" description="axial binding residue" evidence="12">
    <location>
        <position position="337"/>
    </location>
    <ligand>
        <name>heme</name>
        <dbReference type="ChEBI" id="CHEBI:30413"/>
    </ligand>
    <ligandPart>
        <name>Fe</name>
        <dbReference type="ChEBI" id="CHEBI:18248"/>
    </ligandPart>
</feature>
<dbReference type="Gene3D" id="2.40.180.10">
    <property type="entry name" value="Catalase core domain"/>
    <property type="match status" value="1"/>
</dbReference>
<dbReference type="FunFam" id="2.40.180.10:FF:000001">
    <property type="entry name" value="Catalase"/>
    <property type="match status" value="1"/>
</dbReference>
<proteinExistence type="inferred from homology"/>
<evidence type="ECO:0000256" key="8">
    <source>
        <dbReference type="ARBA" id="ARBA00023004"/>
    </source>
</evidence>
<protein>
    <recommendedName>
        <fullName evidence="3 13">Catalase</fullName>
        <ecNumber evidence="3 13">1.11.1.6</ecNumber>
    </recommendedName>
</protein>
<evidence type="ECO:0000256" key="5">
    <source>
        <dbReference type="ARBA" id="ARBA00022617"/>
    </source>
</evidence>
<keyword evidence="4 13" id="KW-0575">Peroxidase</keyword>
<dbReference type="PRINTS" id="PR00067">
    <property type="entry name" value="CATALASE"/>
</dbReference>
<feature type="active site" evidence="11">
    <location>
        <position position="127"/>
    </location>
</feature>
<dbReference type="SUPFAM" id="SSF56634">
    <property type="entry name" value="Heme-dependent catalase-like"/>
    <property type="match status" value="1"/>
</dbReference>
<comment type="catalytic activity">
    <reaction evidence="10 13">
        <text>2 H2O2 = O2 + 2 H2O</text>
        <dbReference type="Rhea" id="RHEA:20309"/>
        <dbReference type="ChEBI" id="CHEBI:15377"/>
        <dbReference type="ChEBI" id="CHEBI:15379"/>
        <dbReference type="ChEBI" id="CHEBI:16240"/>
        <dbReference type="EC" id="1.11.1.6"/>
    </reaction>
</comment>
<feature type="compositionally biased region" description="Polar residues" evidence="14">
    <location>
        <begin position="1"/>
        <end position="21"/>
    </location>
</feature>
<name>A0A4R9M023_9LEPT</name>
<evidence type="ECO:0000256" key="13">
    <source>
        <dbReference type="RuleBase" id="RU000498"/>
    </source>
</evidence>
<dbReference type="InterPro" id="IPR011614">
    <property type="entry name" value="Catalase_core"/>
</dbReference>
<dbReference type="Pfam" id="PF06628">
    <property type="entry name" value="Catalase-rel"/>
    <property type="match status" value="1"/>
</dbReference>
<dbReference type="CDD" id="cd08156">
    <property type="entry name" value="catalase_clade_3"/>
    <property type="match status" value="1"/>
</dbReference>
<evidence type="ECO:0000313" key="16">
    <source>
        <dbReference type="EMBL" id="TGN19993.1"/>
    </source>
</evidence>
<feature type="domain" description="Catalase core" evidence="15">
    <location>
        <begin position="7"/>
        <end position="389"/>
    </location>
</feature>
<keyword evidence="7 13" id="KW-0560">Oxidoreductase</keyword>
<evidence type="ECO:0000256" key="6">
    <source>
        <dbReference type="ARBA" id="ARBA00022723"/>
    </source>
</evidence>
<keyword evidence="5 12" id="KW-0349">Heme</keyword>
<dbReference type="GO" id="GO:0042744">
    <property type="term" value="P:hydrogen peroxide catabolic process"/>
    <property type="evidence" value="ECO:0007669"/>
    <property type="project" value="UniProtKB-KW"/>
</dbReference>
<dbReference type="GO" id="GO:0042542">
    <property type="term" value="P:response to hydrogen peroxide"/>
    <property type="evidence" value="ECO:0007669"/>
    <property type="project" value="TreeGrafter"/>
</dbReference>
<evidence type="ECO:0000256" key="11">
    <source>
        <dbReference type="PIRSR" id="PIRSR038928-1"/>
    </source>
</evidence>
<dbReference type="InterPro" id="IPR002226">
    <property type="entry name" value="Catalase_haem_BS"/>
</dbReference>
<dbReference type="EMBL" id="RQHW01000018">
    <property type="protein sequence ID" value="TGN19993.1"/>
    <property type="molecule type" value="Genomic_DNA"/>
</dbReference>
<dbReference type="InterPro" id="IPR040333">
    <property type="entry name" value="Catalase_3"/>
</dbReference>
<dbReference type="OrthoDB" id="9760293at2"/>
<dbReference type="AlphaFoldDB" id="A0A4R9M023"/>
<evidence type="ECO:0000256" key="1">
    <source>
        <dbReference type="ARBA" id="ARBA00001971"/>
    </source>
</evidence>
<dbReference type="Pfam" id="PF00199">
    <property type="entry name" value="Catalase"/>
    <property type="match status" value="1"/>
</dbReference>
<comment type="similarity">
    <text evidence="2 13">Belongs to the catalase family.</text>
</comment>
<keyword evidence="17" id="KW-1185">Reference proteome</keyword>
<evidence type="ECO:0000313" key="17">
    <source>
        <dbReference type="Proteomes" id="UP000298058"/>
    </source>
</evidence>
<dbReference type="InterPro" id="IPR024711">
    <property type="entry name" value="Catalase_clade1/3"/>
</dbReference>
<gene>
    <name evidence="16" type="ORF">EHS15_06355</name>
</gene>
<organism evidence="16 17">
    <name type="scientific">Leptospira idonii</name>
    <dbReference type="NCBI Taxonomy" id="1193500"/>
    <lineage>
        <taxon>Bacteria</taxon>
        <taxon>Pseudomonadati</taxon>
        <taxon>Spirochaetota</taxon>
        <taxon>Spirochaetia</taxon>
        <taxon>Leptospirales</taxon>
        <taxon>Leptospiraceae</taxon>
        <taxon>Leptospira</taxon>
    </lineage>
</organism>
<evidence type="ECO:0000256" key="3">
    <source>
        <dbReference type="ARBA" id="ARBA00012314"/>
    </source>
</evidence>
<dbReference type="InterPro" id="IPR018028">
    <property type="entry name" value="Catalase"/>
</dbReference>
<dbReference type="InterPro" id="IPR024708">
    <property type="entry name" value="Catalase_AS"/>
</dbReference>
<dbReference type="GO" id="GO:0004096">
    <property type="term" value="F:catalase activity"/>
    <property type="evidence" value="ECO:0007669"/>
    <property type="project" value="UniProtKB-EC"/>
</dbReference>
<evidence type="ECO:0000256" key="2">
    <source>
        <dbReference type="ARBA" id="ARBA00005329"/>
    </source>
</evidence>
<keyword evidence="9 13" id="KW-0376">Hydrogen peroxide</keyword>
<feature type="active site" evidence="11">
    <location>
        <position position="54"/>
    </location>
</feature>
<dbReference type="SMART" id="SM01060">
    <property type="entry name" value="Catalase"/>
    <property type="match status" value="1"/>
</dbReference>
<evidence type="ECO:0000256" key="14">
    <source>
        <dbReference type="SAM" id="MobiDB-lite"/>
    </source>
</evidence>
<dbReference type="PIRSF" id="PIRSF038928">
    <property type="entry name" value="Catalase_clade1-3"/>
    <property type="match status" value="1"/>
</dbReference>
<sequence length="477" mass="54051">MDRNTLTTAGGQPVSENQHSLTAGPRGPILIQDTHLIEKLAHFNRERIPERVVHAKGAGAYGVLKITKDISAYTRAKVFSEVGKETPLFLRFSTVAGEKGSADTERDPRGFAIKFYTEEGIWDVVGNNTPVFFERDPSKFPDFIHSQKRDPITGYKNPVRMWDYWSKAPEALHQMTILFSDRGIPDGYRYMNGYGSHTFSFWNAKGERFWVKFHFKSKQGIRNLTAAKAGELAGSDPDYATRDLFEAIERKEFPQWRFCIQVMPEADAEKYKVNPFDLTKVWSHKDYPLIEVGTLELNRNPKNYFAEVEQAAFSPSNLVPGIGASPDKMLQGRLFAYPDAQRYRLGGNYQMIPVNRPKNPVGLYQRDGIRFDENGNYDNYEPNSFGGPVQDVSVKEPPLRISGDADRYDSHAGNDDYSQAGDLYRLFSPEERDRLTSVIAGTMKGVPSDIVKANLSHFEKCDPEYGRKIAEKLGIRS</sequence>
<dbReference type="PROSITE" id="PS00438">
    <property type="entry name" value="CATALASE_2"/>
    <property type="match status" value="1"/>
</dbReference>
<accession>A0A4R9M023</accession>
<keyword evidence="6 12" id="KW-0479">Metal-binding</keyword>
<dbReference type="PROSITE" id="PS51402">
    <property type="entry name" value="CATALASE_3"/>
    <property type="match status" value="1"/>
</dbReference>
<dbReference type="PANTHER" id="PTHR11465">
    <property type="entry name" value="CATALASE"/>
    <property type="match status" value="1"/>
</dbReference>
<evidence type="ECO:0000256" key="4">
    <source>
        <dbReference type="ARBA" id="ARBA00022559"/>
    </source>
</evidence>